<dbReference type="EMBL" id="QBKT01000004">
    <property type="protein sequence ID" value="PTX61393.1"/>
    <property type="molecule type" value="Genomic_DNA"/>
</dbReference>
<proteinExistence type="predicted"/>
<accession>A0A2T6BZ99</accession>
<reference evidence="2 3" key="1">
    <citation type="submission" date="2018-04" db="EMBL/GenBank/DDBJ databases">
        <title>Genomic Encyclopedia of Archaeal and Bacterial Type Strains, Phase II (KMG-II): from individual species to whole genera.</title>
        <authorList>
            <person name="Goeker M."/>
        </authorList>
    </citation>
    <scope>NUCLEOTIDE SEQUENCE [LARGE SCALE GENOMIC DNA]</scope>
    <source>
        <strain evidence="2 3">DSM 25731</strain>
    </source>
</reference>
<dbReference type="OrthoDB" id="1440507at2"/>
<feature type="region of interest" description="Disordered" evidence="1">
    <location>
        <begin position="103"/>
        <end position="144"/>
    </location>
</feature>
<evidence type="ECO:0000256" key="1">
    <source>
        <dbReference type="SAM" id="MobiDB-lite"/>
    </source>
</evidence>
<sequence>MSDYKTPKDKLISSEKALALNANFKAKQKSVLSAENDNNFSCSCWYSLEDLEGYINYVKEQALAQKISVDGIRFYFGVYPDNTEDKTKAGQNTLFMCPTKANTTLTSRDGESTTNNGDSEDVTTISAMNYGSTGNPPRNDYGEQ</sequence>
<keyword evidence="3" id="KW-1185">Reference proteome</keyword>
<evidence type="ECO:0000313" key="3">
    <source>
        <dbReference type="Proteomes" id="UP000244090"/>
    </source>
</evidence>
<comment type="caution">
    <text evidence="2">The sequence shown here is derived from an EMBL/GenBank/DDBJ whole genome shotgun (WGS) entry which is preliminary data.</text>
</comment>
<name>A0A2T6BZ99_9FLAO</name>
<dbReference type="AlphaFoldDB" id="A0A2T6BZ99"/>
<feature type="compositionally biased region" description="Polar residues" evidence="1">
    <location>
        <begin position="103"/>
        <end position="136"/>
    </location>
</feature>
<dbReference type="Proteomes" id="UP000244090">
    <property type="component" value="Unassembled WGS sequence"/>
</dbReference>
<organism evidence="2 3">
    <name type="scientific">Kordia periserrulae</name>
    <dbReference type="NCBI Taxonomy" id="701523"/>
    <lineage>
        <taxon>Bacteria</taxon>
        <taxon>Pseudomonadati</taxon>
        <taxon>Bacteroidota</taxon>
        <taxon>Flavobacteriia</taxon>
        <taxon>Flavobacteriales</taxon>
        <taxon>Flavobacteriaceae</taxon>
        <taxon>Kordia</taxon>
    </lineage>
</organism>
<dbReference type="RefSeq" id="WP_108114639.1">
    <property type="nucleotide sequence ID" value="NZ_QBKT01000004.1"/>
</dbReference>
<gene>
    <name evidence="2" type="ORF">C8N46_10436</name>
</gene>
<protein>
    <submittedName>
        <fullName evidence="2">Uncharacterized protein</fullName>
    </submittedName>
</protein>
<evidence type="ECO:0000313" key="2">
    <source>
        <dbReference type="EMBL" id="PTX61393.1"/>
    </source>
</evidence>